<dbReference type="RefSeq" id="WP_116045151.1">
    <property type="nucleotide sequence ID" value="NZ_QUBQ01000001.1"/>
</dbReference>
<dbReference type="OrthoDB" id="1645211at2"/>
<accession>A0A371PMT7</accession>
<sequence length="76" mass="8541">MATNDIKVCEKCKHMKMKTTLAKLEKLAPQAEISQVTCKSYCGPCARYAFVFINGRYVKGTTEDEAIEKALTYLKS</sequence>
<dbReference type="Pfam" id="PF07293">
    <property type="entry name" value="DUF1450"/>
    <property type="match status" value="1"/>
</dbReference>
<protein>
    <submittedName>
        <fullName evidence="1">DUF1450 domain-containing protein</fullName>
    </submittedName>
</protein>
<evidence type="ECO:0000313" key="2">
    <source>
        <dbReference type="Proteomes" id="UP000261905"/>
    </source>
</evidence>
<gene>
    <name evidence="1" type="ORF">DX130_11065</name>
</gene>
<keyword evidence="2" id="KW-1185">Reference proteome</keyword>
<name>A0A371PMT7_9BACL</name>
<dbReference type="EMBL" id="QUBQ01000001">
    <property type="protein sequence ID" value="REK77506.1"/>
    <property type="molecule type" value="Genomic_DNA"/>
</dbReference>
<dbReference type="AlphaFoldDB" id="A0A371PMT7"/>
<dbReference type="Proteomes" id="UP000261905">
    <property type="component" value="Unassembled WGS sequence"/>
</dbReference>
<reference evidence="1 2" key="1">
    <citation type="submission" date="2018-08" db="EMBL/GenBank/DDBJ databases">
        <title>Paenibacillus sp. M4BSY-1, whole genome shotgun sequence.</title>
        <authorList>
            <person name="Tuo L."/>
        </authorList>
    </citation>
    <scope>NUCLEOTIDE SEQUENCE [LARGE SCALE GENOMIC DNA]</scope>
    <source>
        <strain evidence="1 2">M4BSY-1</strain>
    </source>
</reference>
<organism evidence="1 2">
    <name type="scientific">Paenibacillus paeoniae</name>
    <dbReference type="NCBI Taxonomy" id="2292705"/>
    <lineage>
        <taxon>Bacteria</taxon>
        <taxon>Bacillati</taxon>
        <taxon>Bacillota</taxon>
        <taxon>Bacilli</taxon>
        <taxon>Bacillales</taxon>
        <taxon>Paenibacillaceae</taxon>
        <taxon>Paenibacillus</taxon>
    </lineage>
</organism>
<dbReference type="InterPro" id="IPR009910">
    <property type="entry name" value="DUF1450"/>
</dbReference>
<proteinExistence type="predicted"/>
<comment type="caution">
    <text evidence="1">The sequence shown here is derived from an EMBL/GenBank/DDBJ whole genome shotgun (WGS) entry which is preliminary data.</text>
</comment>
<evidence type="ECO:0000313" key="1">
    <source>
        <dbReference type="EMBL" id="REK77506.1"/>
    </source>
</evidence>